<dbReference type="Gene3D" id="3.30.40.10">
    <property type="entry name" value="Zinc/RING finger domain, C3HC4 (zinc finger)"/>
    <property type="match status" value="2"/>
</dbReference>
<comment type="caution">
    <text evidence="9">The sequence shown here is derived from an EMBL/GenBank/DDBJ whole genome shotgun (WGS) entry which is preliminary data.</text>
</comment>
<dbReference type="InterPro" id="IPR013083">
    <property type="entry name" value="Znf_RING/FYVE/PHD"/>
</dbReference>
<dbReference type="PROSITE" id="PS50812">
    <property type="entry name" value="PWWP"/>
    <property type="match status" value="2"/>
</dbReference>
<feature type="compositionally biased region" description="Polar residues" evidence="5">
    <location>
        <begin position="1051"/>
        <end position="1070"/>
    </location>
</feature>
<feature type="compositionally biased region" description="Low complexity" evidence="5">
    <location>
        <begin position="383"/>
        <end position="392"/>
    </location>
</feature>
<dbReference type="InterPro" id="IPR019787">
    <property type="entry name" value="Znf_PHD-finger"/>
</dbReference>
<evidence type="ECO:0000256" key="4">
    <source>
        <dbReference type="PROSITE-ProRule" id="PRU00146"/>
    </source>
</evidence>
<dbReference type="Proteomes" id="UP001165080">
    <property type="component" value="Unassembled WGS sequence"/>
</dbReference>
<dbReference type="Pfam" id="PF00855">
    <property type="entry name" value="PWWP"/>
    <property type="match status" value="1"/>
</dbReference>
<feature type="compositionally biased region" description="Low complexity" evidence="5">
    <location>
        <begin position="584"/>
        <end position="610"/>
    </location>
</feature>
<dbReference type="EMBL" id="BRXU01000012">
    <property type="protein sequence ID" value="GLC55193.1"/>
    <property type="molecule type" value="Genomic_DNA"/>
</dbReference>
<evidence type="ECO:0000256" key="2">
    <source>
        <dbReference type="ARBA" id="ARBA00022771"/>
    </source>
</evidence>
<dbReference type="InterPro" id="IPR011011">
    <property type="entry name" value="Znf_FYVE_PHD"/>
</dbReference>
<dbReference type="CDD" id="cd05162">
    <property type="entry name" value="PWWP"/>
    <property type="match status" value="2"/>
</dbReference>
<feature type="domain" description="CW-type" evidence="8">
    <location>
        <begin position="980"/>
        <end position="1074"/>
    </location>
</feature>
<dbReference type="InterPro" id="IPR000313">
    <property type="entry name" value="PWWP_dom"/>
</dbReference>
<dbReference type="SMART" id="SM00249">
    <property type="entry name" value="PHD"/>
    <property type="match status" value="2"/>
</dbReference>
<evidence type="ECO:0000259" key="6">
    <source>
        <dbReference type="PROSITE" id="PS50016"/>
    </source>
</evidence>
<protein>
    <recommendedName>
        <fullName evidence="11">PWWP domain-containing protein</fullName>
    </recommendedName>
</protein>
<dbReference type="GO" id="GO:0008270">
    <property type="term" value="F:zinc ion binding"/>
    <property type="evidence" value="ECO:0007669"/>
    <property type="project" value="UniProtKB-KW"/>
</dbReference>
<feature type="compositionally biased region" description="Polar residues" evidence="5">
    <location>
        <begin position="611"/>
        <end position="624"/>
    </location>
</feature>
<accession>A0A9W6BNF5</accession>
<dbReference type="PANTHER" id="PTHR31333:SF6">
    <property type="entry name" value="MUM1 LIKE 1"/>
    <property type="match status" value="1"/>
</dbReference>
<dbReference type="SUPFAM" id="SSF63748">
    <property type="entry name" value="Tudor/PWWP/MBT"/>
    <property type="match status" value="2"/>
</dbReference>
<feature type="region of interest" description="Disordered" evidence="5">
    <location>
        <begin position="582"/>
        <end position="624"/>
    </location>
</feature>
<evidence type="ECO:0000313" key="10">
    <source>
        <dbReference type="Proteomes" id="UP001165080"/>
    </source>
</evidence>
<reference evidence="9 10" key="1">
    <citation type="journal article" date="2023" name="Commun. Biol.">
        <title>Reorganization of the ancestral sex-determining regions during the evolution of trioecy in Pleodorina starrii.</title>
        <authorList>
            <person name="Takahashi K."/>
            <person name="Suzuki S."/>
            <person name="Kawai-Toyooka H."/>
            <person name="Yamamoto K."/>
            <person name="Hamaji T."/>
            <person name="Ootsuki R."/>
            <person name="Yamaguchi H."/>
            <person name="Kawachi M."/>
            <person name="Higashiyama T."/>
            <person name="Nozaki H."/>
        </authorList>
    </citation>
    <scope>NUCLEOTIDE SEQUENCE [LARGE SCALE GENOMIC DNA]</scope>
    <source>
        <strain evidence="9 10">NIES-4479</strain>
    </source>
</reference>
<feature type="domain" description="PWWP" evidence="7">
    <location>
        <begin position="91"/>
        <end position="144"/>
    </location>
</feature>
<dbReference type="InterPro" id="IPR001965">
    <property type="entry name" value="Znf_PHD"/>
</dbReference>
<evidence type="ECO:0000256" key="5">
    <source>
        <dbReference type="SAM" id="MobiDB-lite"/>
    </source>
</evidence>
<evidence type="ECO:0000256" key="3">
    <source>
        <dbReference type="ARBA" id="ARBA00022833"/>
    </source>
</evidence>
<organism evidence="9 10">
    <name type="scientific">Pleodorina starrii</name>
    <dbReference type="NCBI Taxonomy" id="330485"/>
    <lineage>
        <taxon>Eukaryota</taxon>
        <taxon>Viridiplantae</taxon>
        <taxon>Chlorophyta</taxon>
        <taxon>core chlorophytes</taxon>
        <taxon>Chlorophyceae</taxon>
        <taxon>CS clade</taxon>
        <taxon>Chlamydomonadales</taxon>
        <taxon>Volvocaceae</taxon>
        <taxon>Pleodorina</taxon>
    </lineage>
</organism>
<feature type="region of interest" description="Disordered" evidence="5">
    <location>
        <begin position="1134"/>
        <end position="1157"/>
    </location>
</feature>
<dbReference type="SUPFAM" id="SSF57903">
    <property type="entry name" value="FYVE/PHD zinc finger"/>
    <property type="match status" value="2"/>
</dbReference>
<feature type="domain" description="PWWP" evidence="7">
    <location>
        <begin position="483"/>
        <end position="548"/>
    </location>
</feature>
<dbReference type="PROSITE" id="PS51050">
    <property type="entry name" value="ZF_CW"/>
    <property type="match status" value="1"/>
</dbReference>
<dbReference type="InterPro" id="IPR040263">
    <property type="entry name" value="PWP3A_3B_4"/>
</dbReference>
<evidence type="ECO:0000313" key="9">
    <source>
        <dbReference type="EMBL" id="GLC55193.1"/>
    </source>
</evidence>
<feature type="compositionally biased region" description="Low complexity" evidence="5">
    <location>
        <begin position="355"/>
        <end position="371"/>
    </location>
</feature>
<dbReference type="InterPro" id="IPR011124">
    <property type="entry name" value="Znf_CW"/>
</dbReference>
<evidence type="ECO:0000259" key="8">
    <source>
        <dbReference type="PROSITE" id="PS51050"/>
    </source>
</evidence>
<gene>
    <name evidence="9" type="primary">PLEST001242</name>
    <name evidence="9" type="ORF">PLESTB_000953700</name>
</gene>
<feature type="domain" description="PHD-type" evidence="6">
    <location>
        <begin position="697"/>
        <end position="748"/>
    </location>
</feature>
<evidence type="ECO:0000256" key="1">
    <source>
        <dbReference type="ARBA" id="ARBA00022723"/>
    </source>
</evidence>
<dbReference type="InterPro" id="IPR019786">
    <property type="entry name" value="Zinc_finger_PHD-type_CS"/>
</dbReference>
<feature type="region of interest" description="Disordered" evidence="5">
    <location>
        <begin position="1012"/>
        <end position="1104"/>
    </location>
</feature>
<feature type="region of interest" description="Disordered" evidence="5">
    <location>
        <begin position="319"/>
        <end position="392"/>
    </location>
</feature>
<dbReference type="PROSITE" id="PS50016">
    <property type="entry name" value="ZF_PHD_2"/>
    <property type="match status" value="1"/>
</dbReference>
<feature type="region of interest" description="Disordered" evidence="5">
    <location>
        <begin position="745"/>
        <end position="779"/>
    </location>
</feature>
<name>A0A9W6BNF5_9CHLO</name>
<dbReference type="Gene3D" id="2.30.30.140">
    <property type="match status" value="2"/>
</dbReference>
<keyword evidence="2 4" id="KW-0863">Zinc-finger</keyword>
<proteinExistence type="predicted"/>
<dbReference type="AlphaFoldDB" id="A0A9W6BNF5"/>
<feature type="compositionally biased region" description="Low complexity" evidence="5">
    <location>
        <begin position="751"/>
        <end position="772"/>
    </location>
</feature>
<sequence>MLLMANVANPTAYSFGDARWSSATASCGSHGAVRRASMATEITSASSPAAGCMEASVPTSESEGMALFRRLLALEDAGGGDGDGERLWATEGSRVWIKMAGYCHWPAVVFSLRNCRKSEVPDLLASYQPGRTLVHFYGTHDHAWAGLACLSAWTTDTDARLTALKAASKSSKAAAATLAELSDSRGAKPPAAPARELARMVRLRDAARGCGGGGGGSGALCSKKGLQARCSGCGEDGTQVTCEFCRKSFHTLCLPQPDVSPTHMLAAALAALEAQPAQLEAPIQKHQQPQPCQAQQQQQQQQLLTAMWTCSACGRPNQIQGPMPQSRRLRTAAAVTGAHVSTSTEPQGGRRRGLGTAPSSSAGGSSAVGSPMGPPAGHHRRQQQQQMPPQQHVLQHDELLALYERLLADDVAVEAAAAAAAAAQTARPGPQQADTAAEEPVPVTDAVGATGGEAGGLDASAGVLLQSAGTVATATRQTCRAVPGTRLWVKTPGYCHWPAVVFSLRHCRKSEVPDLLATYQPGHTLLHFYGEHNHMWLLDEEVAALAAVAAEPREEEERRAELVAWSSRRKNSASSGIIALAELSSDAEPATTPPTAEDTSPRSPSSRLLPQQTAQSLPSASRPFSPSQEILRVMALRDTRLAEAEERREAEAWEQLTMEGFVAARTEQGAAGLAGSAAGAGCWRTGEAGIGSWRSCLRVCAACEQLGGQVCCTHCRRAYHTLCLTPRWLSPAYMPPRQPWTCGSCGGRNEASSSPSQQQAGSSSSGRSADGGPTTGTLEEERLGLTPDWVIVAGAFKVFQLPRPTATFPYIRGLLDPCTNSKANPNIPAEKLYDKEDDGLRLSNSWAGYNVILNPEYTSQTQWRFVNRAIDEVENGSVPAVILLCRNSTDTAYFQRLRPYPRVMLKRTSARFKDYEKTPIGFGIAVFCIAPQGPGRLPLYRRFIDAFGAWGEPNIPIDSAFVDSPAFSELLDRLADHTTRTMRDTWVQCSACRRWRIVPYDVYRRLEDRLARGQEQDPQELQIGSDGRDGAPLSSPGEGGKPGDDGEQRTPAGTWTCSQLGAGSSCQRPQSRFEAAGVHYARQRSSQRSGQRSGGGDAARDAGDFLGGQALEEPLLPRRQGAMVKPGATTAVPLEVAGGDVPPGSEREGELQETPSAVPEAVQVPIEGPVQRADDGTSEAAAVTDTAVMELGARSGPAAAVRSAMAAAIAVAAALGPVAEAAAAEEMASVARSTVEAAAMEPSAVEGAVVVWAAAAPVGANGTVLFPDMEPGV</sequence>
<dbReference type="PROSITE" id="PS01359">
    <property type="entry name" value="ZF_PHD_1"/>
    <property type="match status" value="1"/>
</dbReference>
<keyword evidence="10" id="KW-1185">Reference proteome</keyword>
<keyword evidence="3" id="KW-0862">Zinc</keyword>
<evidence type="ECO:0008006" key="11">
    <source>
        <dbReference type="Google" id="ProtNLM"/>
    </source>
</evidence>
<evidence type="ECO:0000259" key="7">
    <source>
        <dbReference type="PROSITE" id="PS50812"/>
    </source>
</evidence>
<dbReference type="PANTHER" id="PTHR31333">
    <property type="entry name" value="PWWP DOMAIN-CONTAINING DNA REPAIR FACTOR 3 FAMILY MEMBER"/>
    <property type="match status" value="1"/>
</dbReference>
<keyword evidence="1" id="KW-0479">Metal-binding</keyword>